<dbReference type="RefSeq" id="YP_009300722.1">
    <property type="nucleotide sequence ID" value="NC_031224.2"/>
</dbReference>
<dbReference type="GeneID" id="29126990"/>
<keyword evidence="2" id="KW-1185">Reference proteome</keyword>
<gene>
    <name evidence="1" type="primary">33</name>
    <name evidence="1" type="ORF">MUDCAT_33</name>
</gene>
<dbReference type="KEGG" id="vg:29126990"/>
<proteinExistence type="predicted"/>
<dbReference type="Proteomes" id="UP000201625">
    <property type="component" value="Segment"/>
</dbReference>
<evidence type="ECO:0000313" key="2">
    <source>
        <dbReference type="Proteomes" id="UP000201625"/>
    </source>
</evidence>
<name>A0A140G6W6_9CAUD</name>
<evidence type="ECO:0000313" key="1">
    <source>
        <dbReference type="EMBL" id="AMM44401.1"/>
    </source>
</evidence>
<protein>
    <submittedName>
        <fullName evidence="1">Uncharacterized protein</fullName>
    </submittedName>
</protein>
<dbReference type="EMBL" id="KU647628">
    <property type="protein sequence ID" value="AMM44401.1"/>
    <property type="molecule type" value="Genomic_DNA"/>
</dbReference>
<organism evidence="1 2">
    <name type="scientific">Arthrobacter phage Mudcat</name>
    <dbReference type="NCBI Taxonomy" id="1796997"/>
    <lineage>
        <taxon>Viruses</taxon>
        <taxon>Duplodnaviria</taxon>
        <taxon>Heunggongvirae</taxon>
        <taxon>Uroviricota</taxon>
        <taxon>Caudoviricetes</taxon>
        <taxon>Mudcatvirus</taxon>
        <taxon>Mudcatvirus mudcat</taxon>
    </lineage>
</organism>
<accession>A0A140G6W6</accession>
<dbReference type="OrthoDB" id="39076at10239"/>
<sequence length="106" mass="12581">MSEYKSVRTVKEFKQYMLEERPATTEQLKLTKMLAVRTIKVLPLILLSEVKTPSEKIMNRIDNFIYQGNQIIERMDELEPDVKLEKEKAQKNYAEYKATRRARKGK</sequence>
<reference evidence="1" key="1">
    <citation type="submission" date="2018-02" db="EMBL/GenBank/DDBJ databases">
        <authorList>
            <person name="Staples A.K."/>
            <person name="Oates E.A."/>
            <person name="Brown C.B."/>
            <person name="McDaniel C.M."/>
            <person name="Wathen K.E."/>
            <person name="Thompson A.R."/>
            <person name="Goedde M.A."/>
            <person name="Gaffney B."/>
            <person name="Rinehart C.A."/>
            <person name="King R.A."/>
            <person name="Bowman C.A."/>
            <person name="Russell D.A."/>
            <person name="Pope W.H."/>
            <person name="Jacobs-Sera D."/>
            <person name="Hendrix R.W."/>
            <person name="Hatfull G.F."/>
        </authorList>
    </citation>
    <scope>NUCLEOTIDE SEQUENCE</scope>
</reference>